<dbReference type="EMBL" id="HACA01030885">
    <property type="protein sequence ID" value="CDW48246.1"/>
    <property type="molecule type" value="Transcribed_RNA"/>
</dbReference>
<organism evidence="1">
    <name type="scientific">Lepeophtheirus salmonis</name>
    <name type="common">Salmon louse</name>
    <name type="synonym">Caligus salmonis</name>
    <dbReference type="NCBI Taxonomy" id="72036"/>
    <lineage>
        <taxon>Eukaryota</taxon>
        <taxon>Metazoa</taxon>
        <taxon>Ecdysozoa</taxon>
        <taxon>Arthropoda</taxon>
        <taxon>Crustacea</taxon>
        <taxon>Multicrustacea</taxon>
        <taxon>Hexanauplia</taxon>
        <taxon>Copepoda</taxon>
        <taxon>Siphonostomatoida</taxon>
        <taxon>Caligidae</taxon>
        <taxon>Lepeophtheirus</taxon>
    </lineage>
</organism>
<dbReference type="AlphaFoldDB" id="A0A0K2VEC7"/>
<evidence type="ECO:0000313" key="1">
    <source>
        <dbReference type="EMBL" id="CDW48246.1"/>
    </source>
</evidence>
<name>A0A0K2VEC7_LEPSM</name>
<reference evidence="1" key="1">
    <citation type="submission" date="2014-05" db="EMBL/GenBank/DDBJ databases">
        <authorList>
            <person name="Chronopoulou M."/>
        </authorList>
    </citation>
    <scope>NUCLEOTIDE SEQUENCE</scope>
    <source>
        <tissue evidence="1">Whole organism</tissue>
    </source>
</reference>
<sequence>MEYDWLCVLSKYVCLAQHSVRYTKLKILAIMTLWNMIGRLFRRNLSVLLCSWYNTSN</sequence>
<protein>
    <submittedName>
        <fullName evidence="1">Uncharacterized protein</fullName>
    </submittedName>
</protein>
<accession>A0A0K2VEC7</accession>
<proteinExistence type="predicted"/>